<organism evidence="6 7">
    <name type="scientific">Capsicum baccatum</name>
    <name type="common">Peruvian pepper</name>
    <dbReference type="NCBI Taxonomy" id="33114"/>
    <lineage>
        <taxon>Eukaryota</taxon>
        <taxon>Viridiplantae</taxon>
        <taxon>Streptophyta</taxon>
        <taxon>Embryophyta</taxon>
        <taxon>Tracheophyta</taxon>
        <taxon>Spermatophyta</taxon>
        <taxon>Magnoliopsida</taxon>
        <taxon>eudicotyledons</taxon>
        <taxon>Gunneridae</taxon>
        <taxon>Pentapetalae</taxon>
        <taxon>asterids</taxon>
        <taxon>lamiids</taxon>
        <taxon>Solanales</taxon>
        <taxon>Solanaceae</taxon>
        <taxon>Solanoideae</taxon>
        <taxon>Capsiceae</taxon>
        <taxon>Capsicum</taxon>
    </lineage>
</organism>
<reference evidence="7" key="2">
    <citation type="journal article" date="2017" name="J. Anim. Genet.">
        <title>Multiple reference genome sequences of hot pepper reveal the massive evolution of plant disease resistance genes by retroduplication.</title>
        <authorList>
            <person name="Kim S."/>
            <person name="Park J."/>
            <person name="Yeom S.-I."/>
            <person name="Kim Y.-M."/>
            <person name="Seo E."/>
            <person name="Kim K.-T."/>
            <person name="Kim M.-S."/>
            <person name="Lee J.M."/>
            <person name="Cheong K."/>
            <person name="Shin H.-S."/>
            <person name="Kim S.-B."/>
            <person name="Han K."/>
            <person name="Lee J."/>
            <person name="Park M."/>
            <person name="Lee H.-A."/>
            <person name="Lee H.-Y."/>
            <person name="Lee Y."/>
            <person name="Oh S."/>
            <person name="Lee J.H."/>
            <person name="Choi E."/>
            <person name="Choi E."/>
            <person name="Lee S.E."/>
            <person name="Jeon J."/>
            <person name="Kim H."/>
            <person name="Choi G."/>
            <person name="Song H."/>
            <person name="Lee J."/>
            <person name="Lee S.-C."/>
            <person name="Kwon J.-K."/>
            <person name="Lee H.-Y."/>
            <person name="Koo N."/>
            <person name="Hong Y."/>
            <person name="Kim R.W."/>
            <person name="Kang W.-H."/>
            <person name="Huh J.H."/>
            <person name="Kang B.-C."/>
            <person name="Yang T.-J."/>
            <person name="Lee Y.-H."/>
            <person name="Bennetzen J.L."/>
            <person name="Choi D."/>
        </authorList>
    </citation>
    <scope>NUCLEOTIDE SEQUENCE [LARGE SCALE GENOMIC DNA]</scope>
    <source>
        <strain evidence="7">cv. PBC81</strain>
    </source>
</reference>
<dbReference type="STRING" id="33114.A0A2G2WTM7"/>
<name>A0A2G2WTM7_CAPBA</name>
<dbReference type="Gene3D" id="1.10.8.430">
    <property type="entry name" value="Helical domain of apoptotic protease-activating factors"/>
    <property type="match status" value="1"/>
</dbReference>
<dbReference type="InterPro" id="IPR044974">
    <property type="entry name" value="Disease_R_plants"/>
</dbReference>
<evidence type="ECO:0000259" key="5">
    <source>
        <dbReference type="Pfam" id="PF00931"/>
    </source>
</evidence>
<reference evidence="6 7" key="1">
    <citation type="journal article" date="2017" name="Genome Biol.">
        <title>New reference genome sequences of hot pepper reveal the massive evolution of plant disease-resistance genes by retroduplication.</title>
        <authorList>
            <person name="Kim S."/>
            <person name="Park J."/>
            <person name="Yeom S.I."/>
            <person name="Kim Y.M."/>
            <person name="Seo E."/>
            <person name="Kim K.T."/>
            <person name="Kim M.S."/>
            <person name="Lee J.M."/>
            <person name="Cheong K."/>
            <person name="Shin H.S."/>
            <person name="Kim S.B."/>
            <person name="Han K."/>
            <person name="Lee J."/>
            <person name="Park M."/>
            <person name="Lee H.A."/>
            <person name="Lee H.Y."/>
            <person name="Lee Y."/>
            <person name="Oh S."/>
            <person name="Lee J.H."/>
            <person name="Choi E."/>
            <person name="Choi E."/>
            <person name="Lee S.E."/>
            <person name="Jeon J."/>
            <person name="Kim H."/>
            <person name="Choi G."/>
            <person name="Song H."/>
            <person name="Lee J."/>
            <person name="Lee S.C."/>
            <person name="Kwon J.K."/>
            <person name="Lee H.Y."/>
            <person name="Koo N."/>
            <person name="Hong Y."/>
            <person name="Kim R.W."/>
            <person name="Kang W.H."/>
            <person name="Huh J.H."/>
            <person name="Kang B.C."/>
            <person name="Yang T.J."/>
            <person name="Lee Y.H."/>
            <person name="Bennetzen J.L."/>
            <person name="Choi D."/>
        </authorList>
    </citation>
    <scope>NUCLEOTIDE SEQUENCE [LARGE SCALE GENOMIC DNA]</scope>
    <source>
        <strain evidence="7">cv. PBC81</strain>
    </source>
</reference>
<sequence>MSCISYEVHDLVQSLSHQSGNDMLIKLKDHVVPRLLENIKSFIISDHHFESSATMTEDQLVKLLGVLLVNLHYLPKVRAELLWPSRTQYELLQNVFGNLRDFHGLKVNRCIERKTIEYFLPQFQLMAERVGHFCFVLLSYQLNKTDEKDEDGLAKTDKKNEEYELPSQFHSSPSTFEDNSDFSRGHYSSWQIVCSLGTYWSTYQRGNLEENSRNEENMKETSSASLDLLEDIDVLKEDLKNVFLKVHADSSQLCFPMAQEKISKNTSTIFANSPNKPVENKSAIAGKIIVGYKEETEWIIQKLTSGPSELDTISIVRMLGLGKTTLAYKVYTEKAVVDHFDIRTWYTVEQERNEKNLLQKIFNQIISLKGRVGEDAIDDDVADKLQKYLFRKSDPLDLRLLSPEESWELLEKRVFGEECCHDKLKDVGDKIVQKCGGLPLVLDLIGGVISRKEKKEALWLEVLNNLSFFCFKDEKEVMKVIQLSFDHLSDHLKSCLIYLASYPKDEDIWIYELKELWSIEGLVEPTDLKSVEEVMEVYMDELISSSLVIFFK</sequence>
<keyword evidence="7" id="KW-1185">Reference proteome</keyword>
<keyword evidence="4" id="KW-0472">Membrane</keyword>
<dbReference type="GO" id="GO:0043531">
    <property type="term" value="F:ADP binding"/>
    <property type="evidence" value="ECO:0007669"/>
    <property type="project" value="InterPro"/>
</dbReference>
<comment type="subcellular location">
    <subcellularLocation>
        <location evidence="1">Membrane</location>
        <topology evidence="1">Peripheral membrane protein</topology>
    </subcellularLocation>
</comment>
<dbReference type="GO" id="GO:0005524">
    <property type="term" value="F:ATP binding"/>
    <property type="evidence" value="ECO:0007669"/>
    <property type="project" value="UniProtKB-KW"/>
</dbReference>
<dbReference type="InterPro" id="IPR042197">
    <property type="entry name" value="Apaf_helical"/>
</dbReference>
<dbReference type="PANTHER" id="PTHR23155:SF1228">
    <property type="entry name" value="NB-ARC DOMAIN CONTAINING PROTEIN, EXPRESSED"/>
    <property type="match status" value="1"/>
</dbReference>
<accession>A0A2G2WTM7</accession>
<comment type="caution">
    <text evidence="6">The sequence shown here is derived from an EMBL/GenBank/DDBJ whole genome shotgun (WGS) entry which is preliminary data.</text>
</comment>
<dbReference type="InterPro" id="IPR002182">
    <property type="entry name" value="NB-ARC"/>
</dbReference>
<keyword evidence="2" id="KW-0433">Leucine-rich repeat</keyword>
<dbReference type="AlphaFoldDB" id="A0A2G2WTM7"/>
<dbReference type="Gene3D" id="3.40.50.300">
    <property type="entry name" value="P-loop containing nucleotide triphosphate hydrolases"/>
    <property type="match status" value="1"/>
</dbReference>
<dbReference type="Proteomes" id="UP000224567">
    <property type="component" value="Unassembled WGS sequence"/>
</dbReference>
<evidence type="ECO:0000256" key="2">
    <source>
        <dbReference type="ARBA" id="ARBA00022614"/>
    </source>
</evidence>
<evidence type="ECO:0000256" key="3">
    <source>
        <dbReference type="ARBA" id="ARBA00023054"/>
    </source>
</evidence>
<evidence type="ECO:0000313" key="6">
    <source>
        <dbReference type="EMBL" id="PHT48594.1"/>
    </source>
</evidence>
<proteinExistence type="predicted"/>
<keyword evidence="3" id="KW-0175">Coiled coil</keyword>
<dbReference type="GO" id="GO:0098542">
    <property type="term" value="P:defense response to other organism"/>
    <property type="evidence" value="ECO:0007669"/>
    <property type="project" value="TreeGrafter"/>
</dbReference>
<protein>
    <recommendedName>
        <fullName evidence="5">NB-ARC domain-containing protein</fullName>
    </recommendedName>
</protein>
<dbReference type="GO" id="GO:0016020">
    <property type="term" value="C:membrane"/>
    <property type="evidence" value="ECO:0007669"/>
    <property type="project" value="UniProtKB-SubCell"/>
</dbReference>
<evidence type="ECO:0000256" key="1">
    <source>
        <dbReference type="ARBA" id="ARBA00004170"/>
    </source>
</evidence>
<evidence type="ECO:0000256" key="4">
    <source>
        <dbReference type="ARBA" id="ARBA00023136"/>
    </source>
</evidence>
<dbReference type="PANTHER" id="PTHR23155">
    <property type="entry name" value="DISEASE RESISTANCE PROTEIN RP"/>
    <property type="match status" value="1"/>
</dbReference>
<gene>
    <name evidence="6" type="ORF">CQW23_12802</name>
</gene>
<dbReference type="InterPro" id="IPR027417">
    <property type="entry name" value="P-loop_NTPase"/>
</dbReference>
<dbReference type="EMBL" id="MLFT02000005">
    <property type="protein sequence ID" value="PHT48594.1"/>
    <property type="molecule type" value="Genomic_DNA"/>
</dbReference>
<dbReference type="SUPFAM" id="SSF52540">
    <property type="entry name" value="P-loop containing nucleoside triphosphate hydrolases"/>
    <property type="match status" value="1"/>
</dbReference>
<dbReference type="OrthoDB" id="909548at2759"/>
<evidence type="ECO:0000313" key="7">
    <source>
        <dbReference type="Proteomes" id="UP000224567"/>
    </source>
</evidence>
<feature type="domain" description="NB-ARC" evidence="5">
    <location>
        <begin position="295"/>
        <end position="392"/>
    </location>
</feature>
<dbReference type="Pfam" id="PF00931">
    <property type="entry name" value="NB-ARC"/>
    <property type="match status" value="1"/>
</dbReference>